<feature type="non-terminal residue" evidence="3">
    <location>
        <position position="119"/>
    </location>
</feature>
<dbReference type="AlphaFoldDB" id="A0A087TCV9"/>
<dbReference type="EMBL" id="KK114637">
    <property type="protein sequence ID" value="KFM62948.1"/>
    <property type="molecule type" value="Genomic_DNA"/>
</dbReference>
<gene>
    <name evidence="3" type="ORF">X975_06511</name>
</gene>
<feature type="region of interest" description="Disordered" evidence="1">
    <location>
        <begin position="52"/>
        <end position="75"/>
    </location>
</feature>
<feature type="compositionally biased region" description="Acidic residues" evidence="1">
    <location>
        <begin position="52"/>
        <end position="74"/>
    </location>
</feature>
<feature type="signal peptide" evidence="2">
    <location>
        <begin position="1"/>
        <end position="28"/>
    </location>
</feature>
<organism evidence="3 4">
    <name type="scientific">Stegodyphus mimosarum</name>
    <name type="common">African social velvet spider</name>
    <dbReference type="NCBI Taxonomy" id="407821"/>
    <lineage>
        <taxon>Eukaryota</taxon>
        <taxon>Metazoa</taxon>
        <taxon>Ecdysozoa</taxon>
        <taxon>Arthropoda</taxon>
        <taxon>Chelicerata</taxon>
        <taxon>Arachnida</taxon>
        <taxon>Araneae</taxon>
        <taxon>Araneomorphae</taxon>
        <taxon>Entelegynae</taxon>
        <taxon>Eresoidea</taxon>
        <taxon>Eresidae</taxon>
        <taxon>Stegodyphus</taxon>
    </lineage>
</organism>
<evidence type="ECO:0000256" key="2">
    <source>
        <dbReference type="SAM" id="SignalP"/>
    </source>
</evidence>
<name>A0A087TCV9_STEMI</name>
<feature type="chain" id="PRO_5001829525" evidence="2">
    <location>
        <begin position="29"/>
        <end position="119"/>
    </location>
</feature>
<evidence type="ECO:0000313" key="3">
    <source>
        <dbReference type="EMBL" id="KFM62948.1"/>
    </source>
</evidence>
<sequence>MPFRARLIGHLMPYIIFCFLLLPLLNESQVLQAPRTIFDDLFEINEKKEIAEESLQEDLEEESLTDEDDEEDNENSGLPIYLMSEYLDLLPSEQFVLYKIFVANLDRNLSTLTLDDYVG</sequence>
<protein>
    <submittedName>
        <fullName evidence="3">Uncharacterized protein</fullName>
    </submittedName>
</protein>
<dbReference type="Proteomes" id="UP000054359">
    <property type="component" value="Unassembled WGS sequence"/>
</dbReference>
<proteinExistence type="predicted"/>
<dbReference type="OrthoDB" id="6431218at2759"/>
<accession>A0A087TCV9</accession>
<evidence type="ECO:0000256" key="1">
    <source>
        <dbReference type="SAM" id="MobiDB-lite"/>
    </source>
</evidence>
<reference evidence="3 4" key="1">
    <citation type="submission" date="2013-11" db="EMBL/GenBank/DDBJ databases">
        <title>Genome sequencing of Stegodyphus mimosarum.</title>
        <authorList>
            <person name="Bechsgaard J."/>
        </authorList>
    </citation>
    <scope>NUCLEOTIDE SEQUENCE [LARGE SCALE GENOMIC DNA]</scope>
</reference>
<evidence type="ECO:0000313" key="4">
    <source>
        <dbReference type="Proteomes" id="UP000054359"/>
    </source>
</evidence>
<keyword evidence="2" id="KW-0732">Signal</keyword>
<keyword evidence="4" id="KW-1185">Reference proteome</keyword>